<keyword evidence="7" id="KW-1185">Reference proteome</keyword>
<dbReference type="Pfam" id="PF00359">
    <property type="entry name" value="PTS_EIIA_2"/>
    <property type="match status" value="1"/>
</dbReference>
<reference evidence="4" key="2">
    <citation type="submission" date="2018-03" db="EMBL/GenBank/DDBJ databases">
        <authorList>
            <person name="Naushad S."/>
        </authorList>
    </citation>
    <scope>NUCLEOTIDE SEQUENCE</scope>
    <source>
        <strain evidence="5">SNUC 105</strain>
        <strain evidence="6">SNUC 1363</strain>
        <strain evidence="4">SNUC 505</strain>
    </source>
</reference>
<proteinExistence type="predicted"/>
<dbReference type="InterPro" id="IPR051541">
    <property type="entry name" value="PTS_SugarTrans_NitroReg"/>
</dbReference>
<dbReference type="PROSITE" id="PS51094">
    <property type="entry name" value="PTS_EIIA_TYPE_2"/>
    <property type="match status" value="1"/>
</dbReference>
<organism evidence="4 9">
    <name type="scientific">Staphylococcus chromogenes</name>
    <name type="common">Staphylococcus hyicus subsp. chromogenes</name>
    <dbReference type="NCBI Taxonomy" id="46126"/>
    <lineage>
        <taxon>Bacteria</taxon>
        <taxon>Bacillati</taxon>
        <taxon>Bacillota</taxon>
        <taxon>Bacilli</taxon>
        <taxon>Bacillales</taxon>
        <taxon>Staphylococcaceae</taxon>
        <taxon>Staphylococcus</taxon>
    </lineage>
</organism>
<dbReference type="Proteomes" id="UP001240157">
    <property type="component" value="Unassembled WGS sequence"/>
</dbReference>
<evidence type="ECO:0000313" key="4">
    <source>
        <dbReference type="EMBL" id="PTG11600.1"/>
    </source>
</evidence>
<gene>
    <name evidence="5" type="ORF">BU638_03310</name>
    <name evidence="4" type="ORF">BU653_10525</name>
    <name evidence="6" type="ORF">BU676_11910</name>
    <name evidence="3" type="ORF">RCF65_01120</name>
</gene>
<comment type="subunit">
    <text evidence="1">Homodimer or homotrimer. Seems to be a monomer when not phosphorylated.</text>
</comment>
<keyword evidence="3" id="KW-0813">Transport</keyword>
<feature type="domain" description="PTS EIIA type-2" evidence="2">
    <location>
        <begin position="4"/>
        <end position="157"/>
    </location>
</feature>
<dbReference type="PANTHER" id="PTHR47738">
    <property type="entry name" value="PTS SYSTEM FRUCTOSE-LIKE EIIA COMPONENT-RELATED"/>
    <property type="match status" value="1"/>
</dbReference>
<evidence type="ECO:0000313" key="10">
    <source>
        <dbReference type="Proteomes" id="UP001240157"/>
    </source>
</evidence>
<protein>
    <submittedName>
        <fullName evidence="4">PTS mannitol transporter subunit IIB</fullName>
    </submittedName>
    <submittedName>
        <fullName evidence="3">PTS sugar transporter subunit IIA</fullName>
    </submittedName>
</protein>
<keyword evidence="3" id="KW-0762">Sugar transport</keyword>
<dbReference type="Proteomes" id="UP000242144">
    <property type="component" value="Unassembled WGS sequence"/>
</dbReference>
<sequence length="157" mass="17947">MSIQQYIHSDTVFVVDATTQSQVFELISEKLSHLSLVKTDFLKHLLEREANYPTGLDLSPIHHDLPDIAIPHTESQFVNETRIVPIQLKQSIAFQNMISPDKALEVSFLFLILNHDTEAQANILAEIMDYLNQTDHAQLQKLFSSEDSQEIFEILTN</sequence>
<evidence type="ECO:0000259" key="2">
    <source>
        <dbReference type="PROSITE" id="PS51094"/>
    </source>
</evidence>
<dbReference type="InterPro" id="IPR016152">
    <property type="entry name" value="PTrfase/Anion_transptr"/>
</dbReference>
<dbReference type="EMBL" id="JAVGJF010000003">
    <property type="protein sequence ID" value="MDQ7174586.1"/>
    <property type="molecule type" value="Genomic_DNA"/>
</dbReference>
<dbReference type="Proteomes" id="UP000242704">
    <property type="component" value="Unassembled WGS sequence"/>
</dbReference>
<reference evidence="3 10" key="3">
    <citation type="submission" date="2023-08" db="EMBL/GenBank/DDBJ databases">
        <title>Whole genome sequencing of Staphylococcus chromogenes NNSch 2386.</title>
        <authorList>
            <person name="Kropotov V.S."/>
            <person name="Boriskina E.V."/>
            <person name="Gordinskaya N.A."/>
            <person name="Shkurkina I.S."/>
            <person name="Kryazhev D.V."/>
            <person name="Alekseeva A.E."/>
            <person name="Makhova M.A."/>
        </authorList>
    </citation>
    <scope>NUCLEOTIDE SEQUENCE [LARGE SCALE GENOMIC DNA]</scope>
    <source>
        <strain evidence="3 10">NNSch 2386</strain>
    </source>
</reference>
<dbReference type="SUPFAM" id="SSF55804">
    <property type="entry name" value="Phoshotransferase/anion transport protein"/>
    <property type="match status" value="1"/>
</dbReference>
<dbReference type="EMBL" id="PZBZ01000075">
    <property type="protein sequence ID" value="PTG11600.1"/>
    <property type="molecule type" value="Genomic_DNA"/>
</dbReference>
<name>A0AAE5SXG2_STACR</name>
<evidence type="ECO:0000313" key="7">
    <source>
        <dbReference type="Proteomes" id="UP000242008"/>
    </source>
</evidence>
<dbReference type="Gene3D" id="3.40.930.10">
    <property type="entry name" value="Mannitol-specific EII, Chain A"/>
    <property type="match status" value="1"/>
</dbReference>
<accession>A0AAE5SXG2</accession>
<dbReference type="InterPro" id="IPR002178">
    <property type="entry name" value="PTS_EIIA_type-2_dom"/>
</dbReference>
<dbReference type="AlphaFoldDB" id="A0AAE5SXG2"/>
<evidence type="ECO:0000313" key="6">
    <source>
        <dbReference type="EMBL" id="PTG67387.1"/>
    </source>
</evidence>
<evidence type="ECO:0000256" key="1">
    <source>
        <dbReference type="ARBA" id="ARBA00011798"/>
    </source>
</evidence>
<evidence type="ECO:0000313" key="8">
    <source>
        <dbReference type="Proteomes" id="UP000242144"/>
    </source>
</evidence>
<dbReference type="EMBL" id="PZAO01000050">
    <property type="protein sequence ID" value="PTG67387.1"/>
    <property type="molecule type" value="Genomic_DNA"/>
</dbReference>
<evidence type="ECO:0000313" key="9">
    <source>
        <dbReference type="Proteomes" id="UP000242704"/>
    </source>
</evidence>
<evidence type="ECO:0000313" key="5">
    <source>
        <dbReference type="EMBL" id="PTG28132.1"/>
    </source>
</evidence>
<evidence type="ECO:0000313" key="3">
    <source>
        <dbReference type="EMBL" id="MDQ7174586.1"/>
    </source>
</evidence>
<dbReference type="EMBL" id="PZCM01000003">
    <property type="protein sequence ID" value="PTG28132.1"/>
    <property type="molecule type" value="Genomic_DNA"/>
</dbReference>
<dbReference type="PANTHER" id="PTHR47738:SF3">
    <property type="entry name" value="PHOSPHOTRANSFERASE SYSTEM MANNITOL_FRUCTOSE-SPECIFIC IIA DOMAIN CONTAINING PROTEIN"/>
    <property type="match status" value="1"/>
</dbReference>
<dbReference type="RefSeq" id="WP_037575154.1">
    <property type="nucleotide sequence ID" value="NZ_BMDK01000002.1"/>
</dbReference>
<reference evidence="7 8" key="1">
    <citation type="journal article" date="2016" name="Front. Microbiol.">
        <title>Comprehensive Phylogenetic Analysis of Bovine Non-aureus Staphylococci Species Based on Whole-Genome Sequencing.</title>
        <authorList>
            <person name="Naushad S."/>
            <person name="Barkema H.W."/>
            <person name="Luby C."/>
            <person name="Condas L.A."/>
            <person name="Nobrega D.B."/>
            <person name="Carson D.A."/>
            <person name="De Buck J."/>
        </authorList>
    </citation>
    <scope>NUCLEOTIDE SEQUENCE [LARGE SCALE GENOMIC DNA]</scope>
    <source>
        <strain evidence="5 8">SNUC 105</strain>
        <strain evidence="6 7">SNUC 1363</strain>
        <strain evidence="4 9">SNUC 505</strain>
    </source>
</reference>
<dbReference type="Proteomes" id="UP000242008">
    <property type="component" value="Unassembled WGS sequence"/>
</dbReference>
<comment type="caution">
    <text evidence="4">The sequence shown here is derived from an EMBL/GenBank/DDBJ whole genome shotgun (WGS) entry which is preliminary data.</text>
</comment>